<feature type="compositionally biased region" description="Low complexity" evidence="2">
    <location>
        <begin position="29"/>
        <end position="43"/>
    </location>
</feature>
<feature type="compositionally biased region" description="Low complexity" evidence="2">
    <location>
        <begin position="124"/>
        <end position="141"/>
    </location>
</feature>
<name>A0AAV3STQ1_9EURY</name>
<gene>
    <name evidence="3" type="ORF">GCM10008994_22230</name>
</gene>
<organism evidence="3 4">
    <name type="scientific">Halorubrum ejinorense</name>
    <dbReference type="NCBI Taxonomy" id="425309"/>
    <lineage>
        <taxon>Archaea</taxon>
        <taxon>Methanobacteriati</taxon>
        <taxon>Methanobacteriota</taxon>
        <taxon>Stenosarchaea group</taxon>
        <taxon>Halobacteria</taxon>
        <taxon>Halobacteriales</taxon>
        <taxon>Haloferacaceae</taxon>
        <taxon>Halorubrum</taxon>
    </lineage>
</organism>
<evidence type="ECO:0000256" key="2">
    <source>
        <dbReference type="SAM" id="MobiDB-lite"/>
    </source>
</evidence>
<dbReference type="AlphaFoldDB" id="A0AAV3STQ1"/>
<dbReference type="Proteomes" id="UP001501425">
    <property type="component" value="Unassembled WGS sequence"/>
</dbReference>
<protein>
    <submittedName>
        <fullName evidence="3">Uncharacterized protein</fullName>
    </submittedName>
</protein>
<feature type="region of interest" description="Disordered" evidence="2">
    <location>
        <begin position="122"/>
        <end position="144"/>
    </location>
</feature>
<proteinExistence type="predicted"/>
<evidence type="ECO:0000313" key="3">
    <source>
        <dbReference type="EMBL" id="GAA0546914.1"/>
    </source>
</evidence>
<reference evidence="3" key="1">
    <citation type="journal article" date="2014" name="Int. J. Syst. Evol. Microbiol.">
        <title>Complete genome sequence of Corynebacterium casei LMG S-19264T (=DSM 44701T), isolated from a smear-ripened cheese.</title>
        <authorList>
            <consortium name="US DOE Joint Genome Institute (JGI-PGF)"/>
            <person name="Walter F."/>
            <person name="Albersmeier A."/>
            <person name="Kalinowski J."/>
            <person name="Ruckert C."/>
        </authorList>
    </citation>
    <scope>NUCLEOTIDE SEQUENCE</scope>
    <source>
        <strain evidence="3">JCM 14265</strain>
    </source>
</reference>
<dbReference type="EMBL" id="BAAADQ010000013">
    <property type="protein sequence ID" value="GAA0546914.1"/>
    <property type="molecule type" value="Genomic_DNA"/>
</dbReference>
<keyword evidence="1" id="KW-0175">Coiled coil</keyword>
<feature type="coiled-coil region" evidence="1">
    <location>
        <begin position="69"/>
        <end position="117"/>
    </location>
</feature>
<feature type="region of interest" description="Disordered" evidence="2">
    <location>
        <begin position="1"/>
        <end position="63"/>
    </location>
</feature>
<comment type="caution">
    <text evidence="3">The sequence shown here is derived from an EMBL/GenBank/DDBJ whole genome shotgun (WGS) entry which is preliminary data.</text>
</comment>
<sequence>MPSRPRTAGTLDGIDVEAVDSVDGPRPPSTASDSPPPAGAGRPVSVALSAGVGRRDAGRRPGYHHRVRVAALAAERDLLDDRVDALAAEVASLEAEVEALERAVESKERRRKQVITDYERVVTAKSASTPASSESDAAASSRTGWDPVDAVVSRVERAVAWLRRSGD</sequence>
<reference evidence="3" key="2">
    <citation type="submission" date="2023-12" db="EMBL/GenBank/DDBJ databases">
        <authorList>
            <person name="Sun Q."/>
            <person name="Inoue M."/>
        </authorList>
    </citation>
    <scope>NUCLEOTIDE SEQUENCE</scope>
    <source>
        <strain evidence="3">JCM 14265</strain>
    </source>
</reference>
<evidence type="ECO:0000313" key="4">
    <source>
        <dbReference type="Proteomes" id="UP001501425"/>
    </source>
</evidence>
<accession>A0AAV3STQ1</accession>
<evidence type="ECO:0000256" key="1">
    <source>
        <dbReference type="SAM" id="Coils"/>
    </source>
</evidence>